<dbReference type="EMBL" id="SGIM01000001">
    <property type="protein sequence ID" value="RZF56936.1"/>
    <property type="molecule type" value="Genomic_DNA"/>
</dbReference>
<dbReference type="Gene3D" id="3.30.700.10">
    <property type="entry name" value="Glycoprotein, Type 4 Pilin"/>
    <property type="match status" value="1"/>
</dbReference>
<keyword evidence="1" id="KW-0812">Transmembrane</keyword>
<dbReference type="InterPro" id="IPR045584">
    <property type="entry name" value="Pilin-like"/>
</dbReference>
<protein>
    <submittedName>
        <fullName evidence="2">Prepilin-type N-terminal cleavage/methylation domain-containing protein</fullName>
    </submittedName>
</protein>
<dbReference type="Pfam" id="PF07963">
    <property type="entry name" value="N_methyl"/>
    <property type="match status" value="1"/>
</dbReference>
<feature type="transmembrane region" description="Helical" evidence="1">
    <location>
        <begin position="86"/>
        <end position="108"/>
    </location>
</feature>
<dbReference type="GO" id="GO:0015627">
    <property type="term" value="C:type II protein secretion system complex"/>
    <property type="evidence" value="ECO:0007669"/>
    <property type="project" value="InterPro"/>
</dbReference>
<dbReference type="GO" id="GO:0005886">
    <property type="term" value="C:plasma membrane"/>
    <property type="evidence" value="ECO:0007669"/>
    <property type="project" value="UniProtKB-SubCell"/>
</dbReference>
<dbReference type="RefSeq" id="WP_130160875.1">
    <property type="nucleotide sequence ID" value="NZ_SGIM01000001.1"/>
</dbReference>
<evidence type="ECO:0000313" key="3">
    <source>
        <dbReference type="Proteomes" id="UP000292110"/>
    </source>
</evidence>
<evidence type="ECO:0000313" key="2">
    <source>
        <dbReference type="EMBL" id="RZF56936.1"/>
    </source>
</evidence>
<sequence length="224" mass="24269">MQQVIYSKLNASPCTRSAASRVAPSSDFEHSSPSCAQTKLHFIYPHTQSTAFRLSPSGNFEHSSSSCAQTKLYFVYPRSGFTLFELIVTITIIAILAVMAAPSFASIYSRQKLESSAREVAMKVSEARAQAVMLRESTGVCLSSLSETNCSTALTITDTNKNRIFVAHLDKGVTVDSRSETYLKFRNNGSVAAATNFILLRNGFSYCIAVGITGDTTIKEGACT</sequence>
<evidence type="ECO:0000256" key="1">
    <source>
        <dbReference type="SAM" id="Phobius"/>
    </source>
</evidence>
<comment type="caution">
    <text evidence="2">The sequence shown here is derived from an EMBL/GenBank/DDBJ whole genome shotgun (WGS) entry which is preliminary data.</text>
</comment>
<keyword evidence="1" id="KW-0472">Membrane</keyword>
<keyword evidence="3" id="KW-1185">Reference proteome</keyword>
<reference evidence="2 3" key="1">
    <citation type="submission" date="2019-02" db="EMBL/GenBank/DDBJ databases">
        <title>The draft genome of Acinetobacter halotolerans strain JCM 31009.</title>
        <authorList>
            <person name="Qin J."/>
            <person name="Feng Y."/>
            <person name="Nemec A."/>
            <person name="Zong Z."/>
        </authorList>
    </citation>
    <scope>NUCLEOTIDE SEQUENCE [LARGE SCALE GENOMIC DNA]</scope>
    <source>
        <strain evidence="2 3">JCM 31009</strain>
    </source>
</reference>
<name>A0A4V2DBD5_9GAMM</name>
<dbReference type="SUPFAM" id="SSF54523">
    <property type="entry name" value="Pili subunits"/>
    <property type="match status" value="1"/>
</dbReference>
<dbReference type="Proteomes" id="UP000292110">
    <property type="component" value="Unassembled WGS sequence"/>
</dbReference>
<proteinExistence type="predicted"/>
<dbReference type="GO" id="GO:0015628">
    <property type="term" value="P:protein secretion by the type II secretion system"/>
    <property type="evidence" value="ECO:0007669"/>
    <property type="project" value="InterPro"/>
</dbReference>
<keyword evidence="1" id="KW-1133">Transmembrane helix</keyword>
<dbReference type="NCBIfam" id="TIGR02532">
    <property type="entry name" value="IV_pilin_GFxxxE"/>
    <property type="match status" value="1"/>
</dbReference>
<accession>A0A4V2DBD5</accession>
<organism evidence="2 3">
    <name type="scientific">Acinetobacter halotolerans</name>
    <dbReference type="NCBI Taxonomy" id="1752076"/>
    <lineage>
        <taxon>Bacteria</taxon>
        <taxon>Pseudomonadati</taxon>
        <taxon>Pseudomonadota</taxon>
        <taxon>Gammaproteobacteria</taxon>
        <taxon>Moraxellales</taxon>
        <taxon>Moraxellaceae</taxon>
        <taxon>Acinetobacter</taxon>
    </lineage>
</organism>
<dbReference type="InterPro" id="IPR012902">
    <property type="entry name" value="N_methyl_site"/>
</dbReference>
<dbReference type="AlphaFoldDB" id="A0A4V2DBD5"/>
<gene>
    <name evidence="2" type="ORF">EXE30_01395</name>
</gene>